<feature type="domain" description="Caspase family p20" evidence="6">
    <location>
        <begin position="111"/>
        <end position="239"/>
    </location>
</feature>
<reference evidence="7" key="2">
    <citation type="submission" date="2025-08" db="UniProtKB">
        <authorList>
            <consortium name="Ensembl"/>
        </authorList>
    </citation>
    <scope>IDENTIFICATION</scope>
</reference>
<dbReference type="InterPro" id="IPR016129">
    <property type="entry name" value="Caspase_his_AS"/>
</dbReference>
<evidence type="ECO:0000313" key="8">
    <source>
        <dbReference type="Proteomes" id="UP000001646"/>
    </source>
</evidence>
<evidence type="ECO:0000313" key="7">
    <source>
        <dbReference type="Ensembl" id="ENSACAP00000013361.3"/>
    </source>
</evidence>
<dbReference type="InterPro" id="IPR029030">
    <property type="entry name" value="Caspase-like_dom_sf"/>
</dbReference>
<evidence type="ECO:0000256" key="2">
    <source>
        <dbReference type="ARBA" id="ARBA00022670"/>
    </source>
</evidence>
<dbReference type="PROSITE" id="PS01122">
    <property type="entry name" value="CASPASE_CYS"/>
    <property type="match status" value="1"/>
</dbReference>
<keyword evidence="8" id="KW-1185">Reference proteome</keyword>
<dbReference type="Gene3D" id="3.40.50.1460">
    <property type="match status" value="1"/>
</dbReference>
<reference evidence="7" key="3">
    <citation type="submission" date="2025-09" db="UniProtKB">
        <authorList>
            <consortium name="Ensembl"/>
        </authorList>
    </citation>
    <scope>IDENTIFICATION</scope>
</reference>
<organism evidence="7 8">
    <name type="scientific">Anolis carolinensis</name>
    <name type="common">Green anole</name>
    <name type="synonym">American chameleon</name>
    <dbReference type="NCBI Taxonomy" id="28377"/>
    <lineage>
        <taxon>Eukaryota</taxon>
        <taxon>Metazoa</taxon>
        <taxon>Chordata</taxon>
        <taxon>Craniata</taxon>
        <taxon>Vertebrata</taxon>
        <taxon>Euteleostomi</taxon>
        <taxon>Lepidosauria</taxon>
        <taxon>Squamata</taxon>
        <taxon>Bifurcata</taxon>
        <taxon>Unidentata</taxon>
        <taxon>Episquamata</taxon>
        <taxon>Toxicofera</taxon>
        <taxon>Iguania</taxon>
        <taxon>Dactyloidae</taxon>
        <taxon>Anolis</taxon>
    </lineage>
</organism>
<dbReference type="PANTHER" id="PTHR47901">
    <property type="entry name" value="CASPASE RECRUITMENT DOMAIN-CONTAINING PROTEIN 18"/>
    <property type="match status" value="1"/>
</dbReference>
<dbReference type="InterPro" id="IPR002398">
    <property type="entry name" value="Pept_C14"/>
</dbReference>
<dbReference type="InterPro" id="IPR011600">
    <property type="entry name" value="Pept_C14_caspase"/>
</dbReference>
<dbReference type="Bgee" id="ENSACAG00000013588">
    <property type="expression patterns" value="Expressed in lung and 10 other cell types or tissues"/>
</dbReference>
<dbReference type="PRINTS" id="PR00376">
    <property type="entry name" value="IL1BCENZYME"/>
</dbReference>
<keyword evidence="4" id="KW-0788">Thiol protease</keyword>
<evidence type="ECO:0000256" key="1">
    <source>
        <dbReference type="ARBA" id="ARBA00010134"/>
    </source>
</evidence>
<name>H9GK20_ANOCA</name>
<dbReference type="SUPFAM" id="SSF52129">
    <property type="entry name" value="Caspase-like"/>
    <property type="match status" value="1"/>
</dbReference>
<dbReference type="FunFam" id="3.40.50.1460:FF:000007">
    <property type="entry name" value="Caspase-1"/>
    <property type="match status" value="1"/>
</dbReference>
<dbReference type="GeneTree" id="ENSGT00940000162428"/>
<evidence type="ECO:0000259" key="6">
    <source>
        <dbReference type="PROSITE" id="PS50208"/>
    </source>
</evidence>
<dbReference type="HOGENOM" id="CLU_036904_0_0_1"/>
<dbReference type="Proteomes" id="UP000001646">
    <property type="component" value="Unplaced"/>
</dbReference>
<dbReference type="GO" id="GO:0004197">
    <property type="term" value="F:cysteine-type endopeptidase activity"/>
    <property type="evidence" value="ECO:0007669"/>
    <property type="project" value="InterPro"/>
</dbReference>
<evidence type="ECO:0000256" key="4">
    <source>
        <dbReference type="ARBA" id="ARBA00022807"/>
    </source>
</evidence>
<proteinExistence type="inferred from homology"/>
<dbReference type="Ensembl" id="ENSACAT00000013632.3">
    <property type="protein sequence ID" value="ENSACAP00000013361.3"/>
    <property type="gene ID" value="ENSACAG00000013588.3"/>
</dbReference>
<accession>H9GK20</accession>
<dbReference type="SMART" id="SM00115">
    <property type="entry name" value="CASc"/>
    <property type="match status" value="1"/>
</dbReference>
<dbReference type="PANTHER" id="PTHR47901:SF3">
    <property type="entry name" value="CASPASE-1"/>
    <property type="match status" value="1"/>
</dbReference>
<dbReference type="InterPro" id="IPR015917">
    <property type="entry name" value="Pept_C14A"/>
</dbReference>
<dbReference type="InterPro" id="IPR033139">
    <property type="entry name" value="Caspase_cys_AS"/>
</dbReference>
<dbReference type="PROSITE" id="PS01121">
    <property type="entry name" value="CASPASE_HIS"/>
    <property type="match status" value="1"/>
</dbReference>
<evidence type="ECO:0000256" key="3">
    <source>
        <dbReference type="ARBA" id="ARBA00022801"/>
    </source>
</evidence>
<dbReference type="eggNOG" id="KOG3573">
    <property type="taxonomic scope" value="Eukaryota"/>
</dbReference>
<dbReference type="Pfam" id="PF00656">
    <property type="entry name" value="Peptidase_C14"/>
    <property type="match status" value="1"/>
</dbReference>
<keyword evidence="5" id="KW-0865">Zymogen</keyword>
<dbReference type="AlphaFoldDB" id="H9GK20"/>
<dbReference type="STRING" id="28377.ENSACAP00000013361"/>
<reference evidence="7" key="1">
    <citation type="submission" date="2009-12" db="EMBL/GenBank/DDBJ databases">
        <title>The Genome Sequence of Anolis carolinensis (Green Anole Lizard).</title>
        <authorList>
            <consortium name="The Genome Sequencing Platform"/>
            <person name="Di Palma F."/>
            <person name="Alfoldi J."/>
            <person name="Heiman D."/>
            <person name="Young S."/>
            <person name="Grabherr M."/>
            <person name="Johnson J."/>
            <person name="Lander E.S."/>
            <person name="Lindblad-Toh K."/>
        </authorList>
    </citation>
    <scope>NUCLEOTIDE SEQUENCE [LARGE SCALE GENOMIC DNA]</scope>
    <source>
        <strain evidence="7">JBL SC #1</strain>
    </source>
</reference>
<keyword evidence="3" id="KW-0378">Hydrolase</keyword>
<dbReference type="InParanoid" id="H9GK20"/>
<dbReference type="GO" id="GO:0006508">
    <property type="term" value="P:proteolysis"/>
    <property type="evidence" value="ECO:0007669"/>
    <property type="project" value="UniProtKB-KW"/>
</dbReference>
<evidence type="ECO:0000256" key="5">
    <source>
        <dbReference type="ARBA" id="ARBA00023145"/>
    </source>
</evidence>
<dbReference type="PROSITE" id="PS50208">
    <property type="entry name" value="CASPASE_P20"/>
    <property type="match status" value="1"/>
</dbReference>
<protein>
    <recommendedName>
        <fullName evidence="6">Caspase family p20 domain-containing protein</fullName>
    </recommendedName>
</protein>
<dbReference type="InterPro" id="IPR001309">
    <property type="entry name" value="Pept_C14_p20"/>
</dbReference>
<sequence length="293" mass="32142">MRLSYNSISQSLSIIYLLERNLGVLVGHKPSPDCDVAAAKANLVSFPESKRCETSCFVLPGRPEPQRGAEANAACVPESRTGMTLCPPDQCREIQAKEAGKIYPIGDRRSRTRLALIICNITFAHLNKREGAEVDLRGMTLLLEDLGYRVEIKINLTAKEMSTCLKDFAAREEHKTSDSTFLVLMSHGVRDGLCGVQSRDKDSDVLPIDDVFSIFNNNNCRALYEKPKVVIIQACRGTNKGVTYVSDSVVPVVPSADSASSSANYEEDAVRMVHLESDFICLYSTTLSKALSG</sequence>
<keyword evidence="2" id="KW-0645">Protease</keyword>
<comment type="similarity">
    <text evidence="1">Belongs to the peptidase C14A family.</text>
</comment>